<evidence type="ECO:0008006" key="3">
    <source>
        <dbReference type="Google" id="ProtNLM"/>
    </source>
</evidence>
<dbReference type="EMBL" id="BMJC01000006">
    <property type="protein sequence ID" value="GGB21069.1"/>
    <property type="molecule type" value="Genomic_DNA"/>
</dbReference>
<reference evidence="1" key="2">
    <citation type="submission" date="2020-09" db="EMBL/GenBank/DDBJ databases">
        <authorList>
            <person name="Sun Q."/>
            <person name="Zhou Y."/>
        </authorList>
    </citation>
    <scope>NUCLEOTIDE SEQUENCE</scope>
    <source>
        <strain evidence="1">CGMCC 1.15448</strain>
    </source>
</reference>
<keyword evidence="2" id="KW-1185">Reference proteome</keyword>
<reference evidence="1" key="1">
    <citation type="journal article" date="2014" name="Int. J. Syst. Evol. Microbiol.">
        <title>Complete genome sequence of Corynebacterium casei LMG S-19264T (=DSM 44701T), isolated from a smear-ripened cheese.</title>
        <authorList>
            <consortium name="US DOE Joint Genome Institute (JGI-PGF)"/>
            <person name="Walter F."/>
            <person name="Albersmeier A."/>
            <person name="Kalinowski J."/>
            <person name="Ruckert C."/>
        </authorList>
    </citation>
    <scope>NUCLEOTIDE SEQUENCE</scope>
    <source>
        <strain evidence="1">CGMCC 1.15448</strain>
    </source>
</reference>
<comment type="caution">
    <text evidence="1">The sequence shown here is derived from an EMBL/GenBank/DDBJ whole genome shotgun (WGS) entry which is preliminary data.</text>
</comment>
<sequence>MRPYLCPMKAMNKLYTVGIVLAAILITLAAFTRQTEPWTPSQLLDPADLAARINHPSGVPPLVIGVGPSGLIKGSIETGPARDQHNLDKLKALLDKEDRNKEVIIYCGCCPFQHCPNIRPAFTLLNDMHFIHTRLLNLSHNIKVDWIDHGYPVTASK</sequence>
<organism evidence="1 2">
    <name type="scientific">Puia dinghuensis</name>
    <dbReference type="NCBI Taxonomy" id="1792502"/>
    <lineage>
        <taxon>Bacteria</taxon>
        <taxon>Pseudomonadati</taxon>
        <taxon>Bacteroidota</taxon>
        <taxon>Chitinophagia</taxon>
        <taxon>Chitinophagales</taxon>
        <taxon>Chitinophagaceae</taxon>
        <taxon>Puia</taxon>
    </lineage>
</organism>
<evidence type="ECO:0000313" key="2">
    <source>
        <dbReference type="Proteomes" id="UP000607559"/>
    </source>
</evidence>
<gene>
    <name evidence="1" type="ORF">GCM10011511_51020</name>
</gene>
<evidence type="ECO:0000313" key="1">
    <source>
        <dbReference type="EMBL" id="GGB21069.1"/>
    </source>
</evidence>
<dbReference type="AlphaFoldDB" id="A0A8J2UI83"/>
<name>A0A8J2UI83_9BACT</name>
<dbReference type="Proteomes" id="UP000607559">
    <property type="component" value="Unassembled WGS sequence"/>
</dbReference>
<accession>A0A8J2UI83</accession>
<protein>
    <recommendedName>
        <fullName evidence="3">Rhodanese-like domain-containing protein</fullName>
    </recommendedName>
</protein>
<proteinExistence type="predicted"/>